<dbReference type="SUPFAM" id="SSF52540">
    <property type="entry name" value="P-loop containing nucleoside triphosphate hydrolases"/>
    <property type="match status" value="1"/>
</dbReference>
<organism evidence="2 3">
    <name type="scientific">Baekduia soli</name>
    <dbReference type="NCBI Taxonomy" id="496014"/>
    <lineage>
        <taxon>Bacteria</taxon>
        <taxon>Bacillati</taxon>
        <taxon>Actinomycetota</taxon>
        <taxon>Thermoleophilia</taxon>
        <taxon>Solirubrobacterales</taxon>
        <taxon>Baekduiaceae</taxon>
        <taxon>Baekduia</taxon>
    </lineage>
</organism>
<dbReference type="EMBL" id="CP042430">
    <property type="protein sequence ID" value="QEC46931.1"/>
    <property type="molecule type" value="Genomic_DNA"/>
</dbReference>
<dbReference type="Gene3D" id="3.40.50.300">
    <property type="entry name" value="P-loop containing nucleotide triphosphate hydrolases"/>
    <property type="match status" value="1"/>
</dbReference>
<protein>
    <submittedName>
        <fullName evidence="2">ParA family protein</fullName>
    </submittedName>
</protein>
<proteinExistence type="predicted"/>
<dbReference type="OrthoDB" id="128708at2"/>
<dbReference type="PANTHER" id="PTHR13696:SF52">
    <property type="entry name" value="PARA FAMILY PROTEIN CT_582"/>
    <property type="match status" value="1"/>
</dbReference>
<feature type="domain" description="AAA" evidence="1">
    <location>
        <begin position="4"/>
        <end position="163"/>
    </location>
</feature>
<evidence type="ECO:0000259" key="1">
    <source>
        <dbReference type="Pfam" id="PF13614"/>
    </source>
</evidence>
<dbReference type="CDD" id="cd02042">
    <property type="entry name" value="ParAB_family"/>
    <property type="match status" value="1"/>
</dbReference>
<dbReference type="InterPro" id="IPR050678">
    <property type="entry name" value="DNA_Partitioning_ATPase"/>
</dbReference>
<dbReference type="KEGG" id="bsol:FSW04_04555"/>
<gene>
    <name evidence="2" type="ORF">FSW04_04555</name>
</gene>
<dbReference type="Pfam" id="PF13614">
    <property type="entry name" value="AAA_31"/>
    <property type="match status" value="1"/>
</dbReference>
<dbReference type="InterPro" id="IPR025669">
    <property type="entry name" value="AAA_dom"/>
</dbReference>
<dbReference type="Proteomes" id="UP000321805">
    <property type="component" value="Chromosome"/>
</dbReference>
<dbReference type="PANTHER" id="PTHR13696">
    <property type="entry name" value="P-LOOP CONTAINING NUCLEOSIDE TRIPHOSPHATE HYDROLASE"/>
    <property type="match status" value="1"/>
</dbReference>
<sequence>MTLVLATYNIKGGVGKTSAAVNLAHLAAHDGARTLLWDLDPQGASTYLLRVRPRVKGGAERLVRGRTEIGRLVKGTDHERLDLLPADFSYRHMDLALDAAKRPTRRLARLLAPLAGEYDVVFLDCPPSVSLVSESVFQAADALLVPIIPATLSARTFAQLRDHVAAQGGAAPQLLAFLSMVDRRRRLHREVSDELTGGAEMLRTAIPASSVVERMGRERTSIAAFAPRSPAAKAYEALWLEVRERTGLQA</sequence>
<evidence type="ECO:0000313" key="3">
    <source>
        <dbReference type="Proteomes" id="UP000321805"/>
    </source>
</evidence>
<dbReference type="InterPro" id="IPR027417">
    <property type="entry name" value="P-loop_NTPase"/>
</dbReference>
<name>A0A5B8U1S8_9ACTN</name>
<dbReference type="RefSeq" id="WP_146916719.1">
    <property type="nucleotide sequence ID" value="NZ_CP042430.1"/>
</dbReference>
<accession>A0A5B8U1S8</accession>
<evidence type="ECO:0000313" key="2">
    <source>
        <dbReference type="EMBL" id="QEC46931.1"/>
    </source>
</evidence>
<keyword evidence="3" id="KW-1185">Reference proteome</keyword>
<dbReference type="AlphaFoldDB" id="A0A5B8U1S8"/>
<reference evidence="2 3" key="1">
    <citation type="journal article" date="2018" name="J. Microbiol.">
        <title>Baekduia soli gen. nov., sp. nov., a novel bacterium isolated from the soil of Baekdu Mountain and proposal of a novel family name, Baekduiaceae fam. nov.</title>
        <authorList>
            <person name="An D.S."/>
            <person name="Siddiqi M.Z."/>
            <person name="Kim K.H."/>
            <person name="Yu H.S."/>
            <person name="Im W.T."/>
        </authorList>
    </citation>
    <scope>NUCLEOTIDE SEQUENCE [LARGE SCALE GENOMIC DNA]</scope>
    <source>
        <strain evidence="2 3">BR7-21</strain>
    </source>
</reference>